<keyword evidence="3" id="KW-1185">Reference proteome</keyword>
<gene>
    <name evidence="2" type="ORF">MTR67_040989</name>
</gene>
<dbReference type="InterPro" id="IPR000477">
    <property type="entry name" value="RT_dom"/>
</dbReference>
<feature type="non-terminal residue" evidence="2">
    <location>
        <position position="1"/>
    </location>
</feature>
<reference evidence="2" key="1">
    <citation type="submission" date="2023-08" db="EMBL/GenBank/DDBJ databases">
        <title>A de novo genome assembly of Solanum verrucosum Schlechtendal, a Mexican diploid species geographically isolated from the other diploid A-genome species in potato relatives.</title>
        <authorList>
            <person name="Hosaka K."/>
        </authorList>
    </citation>
    <scope>NUCLEOTIDE SEQUENCE</scope>
    <source>
        <tissue evidence="2">Young leaves</tissue>
    </source>
</reference>
<sequence>KSKATWIKLDDDNTKYFHSITKHRRLHQGTTQLKDDQGAWQTDPTQIANIFVKYYTELLGTKTDRRSRASMRIIQNGPCLTVDHQIELLRPFSRKEVKEIMFKTDSNKSPRPEGFGSGFYKTAWPIIEDDITRAIMDFFQNGRLLKQLNATIIALIPKVDNPEFARQRGLRQGDPASPFLFVLVMEYLSRTLKTMSMLPDFRFHSMGKELKLTHLTFADDLMIFCKANGDSVNRVMKALSHFNNVFGLVANMEKSSIFVAGVKDHVKNELLLRTGFTLGEFPIRYLGLPLSSKRWSKLECQQLVEKIKSRSD</sequence>
<evidence type="ECO:0000259" key="1">
    <source>
        <dbReference type="PROSITE" id="PS50878"/>
    </source>
</evidence>
<accession>A0AAF0UKJ1</accession>
<protein>
    <recommendedName>
        <fullName evidence="1">Reverse transcriptase domain-containing protein</fullName>
    </recommendedName>
</protein>
<proteinExistence type="predicted"/>
<dbReference type="PANTHER" id="PTHR33116:SF84">
    <property type="entry name" value="RNA-DIRECTED DNA POLYMERASE"/>
    <property type="match status" value="1"/>
</dbReference>
<dbReference type="Proteomes" id="UP001234989">
    <property type="component" value="Chromosome 9"/>
</dbReference>
<feature type="domain" description="Reverse transcriptase" evidence="1">
    <location>
        <begin position="1"/>
        <end position="290"/>
    </location>
</feature>
<dbReference type="AlphaFoldDB" id="A0AAF0UKJ1"/>
<dbReference type="Pfam" id="PF00078">
    <property type="entry name" value="RVT_1"/>
    <property type="match status" value="1"/>
</dbReference>
<dbReference type="EMBL" id="CP133620">
    <property type="protein sequence ID" value="WMV47604.1"/>
    <property type="molecule type" value="Genomic_DNA"/>
</dbReference>
<dbReference type="InterPro" id="IPR043502">
    <property type="entry name" value="DNA/RNA_pol_sf"/>
</dbReference>
<dbReference type="SUPFAM" id="SSF56672">
    <property type="entry name" value="DNA/RNA polymerases"/>
    <property type="match status" value="1"/>
</dbReference>
<evidence type="ECO:0000313" key="3">
    <source>
        <dbReference type="Proteomes" id="UP001234989"/>
    </source>
</evidence>
<organism evidence="2 3">
    <name type="scientific">Solanum verrucosum</name>
    <dbReference type="NCBI Taxonomy" id="315347"/>
    <lineage>
        <taxon>Eukaryota</taxon>
        <taxon>Viridiplantae</taxon>
        <taxon>Streptophyta</taxon>
        <taxon>Embryophyta</taxon>
        <taxon>Tracheophyta</taxon>
        <taxon>Spermatophyta</taxon>
        <taxon>Magnoliopsida</taxon>
        <taxon>eudicotyledons</taxon>
        <taxon>Gunneridae</taxon>
        <taxon>Pentapetalae</taxon>
        <taxon>asterids</taxon>
        <taxon>lamiids</taxon>
        <taxon>Solanales</taxon>
        <taxon>Solanaceae</taxon>
        <taxon>Solanoideae</taxon>
        <taxon>Solaneae</taxon>
        <taxon>Solanum</taxon>
    </lineage>
</organism>
<dbReference type="PROSITE" id="PS50878">
    <property type="entry name" value="RT_POL"/>
    <property type="match status" value="1"/>
</dbReference>
<evidence type="ECO:0000313" key="2">
    <source>
        <dbReference type="EMBL" id="WMV47604.1"/>
    </source>
</evidence>
<name>A0AAF0UKJ1_SOLVR</name>
<dbReference type="PANTHER" id="PTHR33116">
    <property type="entry name" value="REVERSE TRANSCRIPTASE ZINC-BINDING DOMAIN-CONTAINING PROTEIN-RELATED-RELATED"/>
    <property type="match status" value="1"/>
</dbReference>